<dbReference type="InterPro" id="IPR015943">
    <property type="entry name" value="WD40/YVTN_repeat-like_dom_sf"/>
</dbReference>
<evidence type="ECO:0008006" key="3">
    <source>
        <dbReference type="Google" id="ProtNLM"/>
    </source>
</evidence>
<evidence type="ECO:0000313" key="1">
    <source>
        <dbReference type="EMBL" id="AIY43355.1"/>
    </source>
</evidence>
<protein>
    <recommendedName>
        <fullName evidence="3">YVTN family beta-propeller protein</fullName>
    </recommendedName>
</protein>
<name>A0A0A1FI29_9BURK</name>
<evidence type="ECO:0000313" key="2">
    <source>
        <dbReference type="Proteomes" id="UP000030302"/>
    </source>
</evidence>
<dbReference type="InterPro" id="IPR051200">
    <property type="entry name" value="Host-pathogen_enzymatic-act"/>
</dbReference>
<dbReference type="EMBL" id="CP009962">
    <property type="protein sequence ID" value="AIY43355.1"/>
    <property type="molecule type" value="Genomic_DNA"/>
</dbReference>
<dbReference type="AlphaFoldDB" id="A0A0A1FI29"/>
<proteinExistence type="predicted"/>
<sequence>MCLLVTWIAEQAGAYQPIDIPPLSLHHMKNLIARKMYLSAACAFAVLPAVLPVQAQAAVPDNYKIVSRFPLAGEEGWDYLSIDSQRGRLFVSRSDHVQVVDTKSGKVLANIADTAGVHGVAIAQDLNLGFTSNGRADALTVFELDSLRTVDVIKPTGTGPDSILYYPPLQRIYSFNNHGQSITVVDAVKRKVIETIAAGGHPEFAVSDSQGHIFFNVEDKNEIGVIDAQSSKIVKRWSVAPCDEPSGLAIDDKHHRLFSVCSNQKMVVLDSMTGKVVATVAIGDKPDAAAFDADSGLVFVSNGGGTLTVVHEDGPDQYTVKNNLPTQKSARTMALDPNSHQVYLVTGQFGPPPPATAVTPHPRAPLLPNTVNVLVAGPGTVQK</sequence>
<dbReference type="PANTHER" id="PTHR47197">
    <property type="entry name" value="PROTEIN NIRF"/>
    <property type="match status" value="1"/>
</dbReference>
<dbReference type="InterPro" id="IPR011048">
    <property type="entry name" value="Haem_d1_sf"/>
</dbReference>
<keyword evidence="2" id="KW-1185">Reference proteome</keyword>
<reference evidence="2" key="1">
    <citation type="journal article" date="2014" name="Soil Biol. Biochem.">
        <title>Structure and function of bacterial communities in ageing soils: Insights from the Mendocino ecological staircase.</title>
        <authorList>
            <person name="Uroz S."/>
            <person name="Tech J.J."/>
            <person name="Sawaya N.A."/>
            <person name="Frey-Klett P."/>
            <person name="Leveau J.H.J."/>
        </authorList>
    </citation>
    <scope>NUCLEOTIDE SEQUENCE [LARGE SCALE GENOMIC DNA]</scope>
    <source>
        <strain evidence="2">Cal35</strain>
    </source>
</reference>
<dbReference type="PANTHER" id="PTHR47197:SF3">
    <property type="entry name" value="DIHYDRO-HEME D1 DEHYDROGENASE"/>
    <property type="match status" value="1"/>
</dbReference>
<dbReference type="Proteomes" id="UP000030302">
    <property type="component" value="Chromosome"/>
</dbReference>
<dbReference type="Gene3D" id="2.130.10.10">
    <property type="entry name" value="YVTN repeat-like/Quinoprotein amine dehydrogenase"/>
    <property type="match status" value="2"/>
</dbReference>
<dbReference type="KEGG" id="care:LT85_4197"/>
<gene>
    <name evidence="1" type="ORF">LT85_4197</name>
</gene>
<accession>A0A0A1FI29</accession>
<organism evidence="1 2">
    <name type="scientific">Collimonas arenae</name>
    <dbReference type="NCBI Taxonomy" id="279058"/>
    <lineage>
        <taxon>Bacteria</taxon>
        <taxon>Pseudomonadati</taxon>
        <taxon>Pseudomonadota</taxon>
        <taxon>Betaproteobacteria</taxon>
        <taxon>Burkholderiales</taxon>
        <taxon>Oxalobacteraceae</taxon>
        <taxon>Collimonas</taxon>
    </lineage>
</organism>
<dbReference type="STRING" id="279058.LT85_4197"/>
<dbReference type="SUPFAM" id="SSF51004">
    <property type="entry name" value="C-terminal (heme d1) domain of cytochrome cd1-nitrite reductase"/>
    <property type="match status" value="1"/>
</dbReference>
<dbReference type="HOGENOM" id="CLU_043515_0_0_4"/>